<feature type="region of interest" description="Disordered" evidence="1">
    <location>
        <begin position="1"/>
        <end position="32"/>
    </location>
</feature>
<evidence type="ECO:0000256" key="1">
    <source>
        <dbReference type="SAM" id="MobiDB-lite"/>
    </source>
</evidence>
<dbReference type="HOGENOM" id="CLU_2941706_0_0_1"/>
<feature type="compositionally biased region" description="Polar residues" evidence="1">
    <location>
        <begin position="1"/>
        <end position="13"/>
    </location>
</feature>
<protein>
    <submittedName>
        <fullName evidence="2">Uncharacterized protein</fullName>
    </submittedName>
</protein>
<comment type="caution">
    <text evidence="2">The sequence shown here is derived from an EMBL/GenBank/DDBJ whole genome shotgun (WGS) entry which is preliminary data.</text>
</comment>
<gene>
    <name evidence="2" type="ORF">A1O9_09449</name>
</gene>
<accession>A0A072P4W8</accession>
<dbReference type="GeneID" id="25284358"/>
<evidence type="ECO:0000313" key="2">
    <source>
        <dbReference type="EMBL" id="KEF54283.1"/>
    </source>
</evidence>
<feature type="compositionally biased region" description="Low complexity" evidence="1">
    <location>
        <begin position="19"/>
        <end position="30"/>
    </location>
</feature>
<dbReference type="Proteomes" id="UP000027920">
    <property type="component" value="Unassembled WGS sequence"/>
</dbReference>
<dbReference type="VEuPathDB" id="FungiDB:A1O9_09449"/>
<evidence type="ECO:0000313" key="3">
    <source>
        <dbReference type="Proteomes" id="UP000027920"/>
    </source>
</evidence>
<proteinExistence type="predicted"/>
<name>A0A072P4W8_9EURO</name>
<keyword evidence="3" id="KW-1185">Reference proteome</keyword>
<reference evidence="2 3" key="1">
    <citation type="submission" date="2013-03" db="EMBL/GenBank/DDBJ databases">
        <title>The Genome Sequence of Exophiala aquamarina CBS 119918.</title>
        <authorList>
            <consortium name="The Broad Institute Genomics Platform"/>
            <person name="Cuomo C."/>
            <person name="de Hoog S."/>
            <person name="Gorbushina A."/>
            <person name="Walker B."/>
            <person name="Young S.K."/>
            <person name="Zeng Q."/>
            <person name="Gargeya S."/>
            <person name="Fitzgerald M."/>
            <person name="Haas B."/>
            <person name="Abouelleil A."/>
            <person name="Allen A.W."/>
            <person name="Alvarado L."/>
            <person name="Arachchi H.M."/>
            <person name="Berlin A.M."/>
            <person name="Chapman S.B."/>
            <person name="Gainer-Dewar J."/>
            <person name="Goldberg J."/>
            <person name="Griggs A."/>
            <person name="Gujja S."/>
            <person name="Hansen M."/>
            <person name="Howarth C."/>
            <person name="Imamovic A."/>
            <person name="Ireland A."/>
            <person name="Larimer J."/>
            <person name="McCowan C."/>
            <person name="Murphy C."/>
            <person name="Pearson M."/>
            <person name="Poon T.W."/>
            <person name="Priest M."/>
            <person name="Roberts A."/>
            <person name="Saif S."/>
            <person name="Shea T."/>
            <person name="Sisk P."/>
            <person name="Sykes S."/>
            <person name="Wortman J."/>
            <person name="Nusbaum C."/>
            <person name="Birren B."/>
        </authorList>
    </citation>
    <scope>NUCLEOTIDE SEQUENCE [LARGE SCALE GENOMIC DNA]</scope>
    <source>
        <strain evidence="2 3">CBS 119918</strain>
    </source>
</reference>
<dbReference type="RefSeq" id="XP_013256873.1">
    <property type="nucleotide sequence ID" value="XM_013401419.1"/>
</dbReference>
<dbReference type="AlphaFoldDB" id="A0A072P4W8"/>
<dbReference type="EMBL" id="AMGV01000010">
    <property type="protein sequence ID" value="KEF54283.1"/>
    <property type="molecule type" value="Genomic_DNA"/>
</dbReference>
<sequence length="60" mass="6619">MTLSHLTSLVSATERTRPSRCSSQSRAPSSMFHDIVHINQEDVITSSPAKIHLEPSLYPA</sequence>
<organism evidence="2 3">
    <name type="scientific">Exophiala aquamarina CBS 119918</name>
    <dbReference type="NCBI Taxonomy" id="1182545"/>
    <lineage>
        <taxon>Eukaryota</taxon>
        <taxon>Fungi</taxon>
        <taxon>Dikarya</taxon>
        <taxon>Ascomycota</taxon>
        <taxon>Pezizomycotina</taxon>
        <taxon>Eurotiomycetes</taxon>
        <taxon>Chaetothyriomycetidae</taxon>
        <taxon>Chaetothyriales</taxon>
        <taxon>Herpotrichiellaceae</taxon>
        <taxon>Exophiala</taxon>
    </lineage>
</organism>